<dbReference type="GO" id="GO:0065002">
    <property type="term" value="P:intracellular protein transmembrane transport"/>
    <property type="evidence" value="ECO:0007669"/>
    <property type="project" value="UniProtKB-UniRule"/>
</dbReference>
<feature type="transmembrane region" description="Helical" evidence="11">
    <location>
        <begin position="508"/>
        <end position="531"/>
    </location>
</feature>
<feature type="transmembrane region" description="Helical" evidence="11">
    <location>
        <begin position="537"/>
        <end position="555"/>
    </location>
</feature>
<dbReference type="EMBL" id="QGGU01000006">
    <property type="protein sequence ID" value="PWK50923.1"/>
    <property type="molecule type" value="Genomic_DNA"/>
</dbReference>
<comment type="caution">
    <text evidence="16">The sequence shown here is derived from an EMBL/GenBank/DDBJ whole genome shotgun (WGS) entry which is preliminary data.</text>
</comment>
<keyword evidence="2 11" id="KW-0813">Transport</keyword>
<evidence type="ECO:0000313" key="17">
    <source>
        <dbReference type="Proteomes" id="UP000245790"/>
    </source>
</evidence>
<feature type="domain" description="Protein translocase subunit SecDF P1" evidence="14">
    <location>
        <begin position="247"/>
        <end position="305"/>
    </location>
</feature>
<evidence type="ECO:0000256" key="6">
    <source>
        <dbReference type="ARBA" id="ARBA00022989"/>
    </source>
</evidence>
<dbReference type="PRINTS" id="PR00702">
    <property type="entry name" value="ACRIFLAVINRP"/>
</dbReference>
<feature type="domain" description="Protein export membrane protein SecD/SecF C-terminal" evidence="12">
    <location>
        <begin position="465"/>
        <end position="627"/>
    </location>
</feature>
<dbReference type="Gene3D" id="3.30.1360.200">
    <property type="match status" value="1"/>
</dbReference>
<accession>A0A316FRK6</accession>
<evidence type="ECO:0000259" key="14">
    <source>
        <dbReference type="Pfam" id="PF21760"/>
    </source>
</evidence>
<keyword evidence="8 11" id="KW-0472">Membrane</keyword>
<dbReference type="Gene3D" id="3.30.70.3400">
    <property type="match status" value="2"/>
</dbReference>
<evidence type="ECO:0000256" key="2">
    <source>
        <dbReference type="ARBA" id="ARBA00022448"/>
    </source>
</evidence>
<name>A0A316FRK6_9GAMM</name>
<evidence type="ECO:0000256" key="5">
    <source>
        <dbReference type="ARBA" id="ARBA00022927"/>
    </source>
</evidence>
<feature type="transmembrane region" description="Helical" evidence="11">
    <location>
        <begin position="20"/>
        <end position="38"/>
    </location>
</feature>
<dbReference type="NCBIfam" id="TIGR00916">
    <property type="entry name" value="2A0604s01"/>
    <property type="match status" value="1"/>
</dbReference>
<dbReference type="OrthoDB" id="9805019at2"/>
<keyword evidence="3 11" id="KW-1003">Cell membrane</keyword>
<dbReference type="Gene3D" id="1.20.1640.10">
    <property type="entry name" value="Multidrug efflux transporter AcrB transmembrane domain"/>
    <property type="match status" value="1"/>
</dbReference>
<evidence type="ECO:0000256" key="9">
    <source>
        <dbReference type="ARBA" id="ARBA00060774"/>
    </source>
</evidence>
<dbReference type="InterPro" id="IPR022813">
    <property type="entry name" value="SecD/SecF_arch_bac"/>
</dbReference>
<dbReference type="FunFam" id="3.30.1360.200:FF:000001">
    <property type="entry name" value="Protein translocase subunit SecD"/>
    <property type="match status" value="1"/>
</dbReference>
<evidence type="ECO:0000259" key="15">
    <source>
        <dbReference type="Pfam" id="PF22599"/>
    </source>
</evidence>
<feature type="transmembrane region" description="Helical" evidence="11">
    <location>
        <begin position="484"/>
        <end position="501"/>
    </location>
</feature>
<evidence type="ECO:0000256" key="7">
    <source>
        <dbReference type="ARBA" id="ARBA00023010"/>
    </source>
</evidence>
<dbReference type="InterPro" id="IPR055344">
    <property type="entry name" value="SecD_SecF_C_bact"/>
</dbReference>
<feature type="domain" description="SecD export protein N-terminal TM" evidence="13">
    <location>
        <begin position="11"/>
        <end position="99"/>
    </location>
</feature>
<sequence length="645" mass="70355">MILGQPRQLPLNTFPAWKYFMVVIVIALGAFLALPNLFGEDHAVQISDKNGSEIPKELIVNIEKAIKDEGIKIKSHELEGSRGLIRLVNSDDQNEAKRIAFQYIEGHDEESIKNNLIVAANLAAATPDWMADIGLSPMKLGLDLRGGVHFLLEVDMDNLFEKEQEKAVTTIKSELYDEKIYHEGVSATDQTTIIAKFKTEELQQEAFSKLNNQLQGFTINDREVNGEFQLVFHITDAKVREIKDFAIKQNITTLNNRINAIGVAEPLVQRQGSDRIVVQLPGIQDTASARSIIGDTRTLEFRMANDRRSVADAINGRVPYDSELLYETDGRPVLVYKKVMLDGEHVTGAGTSLDERGLPQINISLDSVGGSIMTKESSKNIGKRMAIVLTEVAPIFKKNEYGDFVKNEQGELIKIDEEINKEAVSVATIQSTLPDRFRITGSFTQQYASDLALILKSGSLKAPIYIVEDGTIGASLGQENVEKGLFSIVIGFVMVLAFMLVRYKVFGVVANLALLCNLVLIVGVMSLIGAVLTLPGMAGIVLTVGMAVDANVLIFERIREELKDGVSPAQAIHNGYDAAFSTIADANITTAIAALILFAIGTGPVAGFAITLLFGILTSMFTAIVGSRALINLIYGGKTVRKLAV</sequence>
<dbReference type="GO" id="GO:0043952">
    <property type="term" value="P:protein transport by the Sec complex"/>
    <property type="evidence" value="ECO:0007669"/>
    <property type="project" value="UniProtKB-UniRule"/>
</dbReference>
<dbReference type="SUPFAM" id="SSF82866">
    <property type="entry name" value="Multidrug efflux transporter AcrB transmembrane domain"/>
    <property type="match status" value="1"/>
</dbReference>
<evidence type="ECO:0000256" key="10">
    <source>
        <dbReference type="ARBA" id="ARBA00068220"/>
    </source>
</evidence>
<feature type="transmembrane region" description="Helical" evidence="11">
    <location>
        <begin position="576"/>
        <end position="600"/>
    </location>
</feature>
<dbReference type="PANTHER" id="PTHR30081">
    <property type="entry name" value="PROTEIN-EXPORT MEMBRANE PROTEIN SEC"/>
    <property type="match status" value="1"/>
</dbReference>
<evidence type="ECO:0000256" key="8">
    <source>
        <dbReference type="ARBA" id="ARBA00023136"/>
    </source>
</evidence>
<dbReference type="Pfam" id="PF22599">
    <property type="entry name" value="SecDF_P1_head"/>
    <property type="match status" value="1"/>
</dbReference>
<dbReference type="Pfam" id="PF13721">
    <property type="entry name" value="SecD-TM1"/>
    <property type="match status" value="1"/>
</dbReference>
<evidence type="ECO:0000256" key="1">
    <source>
        <dbReference type="ARBA" id="ARBA00004651"/>
    </source>
</evidence>
<dbReference type="GO" id="GO:0006605">
    <property type="term" value="P:protein targeting"/>
    <property type="evidence" value="ECO:0007669"/>
    <property type="project" value="UniProtKB-UniRule"/>
</dbReference>
<dbReference type="Pfam" id="PF21760">
    <property type="entry name" value="SecD_1st"/>
    <property type="match status" value="1"/>
</dbReference>
<comment type="subunit">
    <text evidence="11">Forms a complex with SecF. Part of the essential Sec protein translocation apparatus which comprises SecA, SecYEG and auxiliary proteins SecDF-YajC and YidC.</text>
</comment>
<dbReference type="RefSeq" id="WP_109763579.1">
    <property type="nucleotide sequence ID" value="NZ_QGGU01000006.1"/>
</dbReference>
<dbReference type="InterPro" id="IPR048631">
    <property type="entry name" value="SecD_1st"/>
</dbReference>
<keyword evidence="6 11" id="KW-1133">Transmembrane helix</keyword>
<keyword evidence="7 11" id="KW-0811">Translocation</keyword>
<comment type="function">
    <text evidence="11">Part of the Sec protein translocase complex. Interacts with the SecYEG preprotein conducting channel. SecDF uses the proton motive force (PMF) to complete protein translocation after the ATP-dependent function of SecA.</text>
</comment>
<comment type="similarity">
    <text evidence="9 11">Belongs to the SecD/SecF family. SecD subfamily.</text>
</comment>
<dbReference type="InterPro" id="IPR054384">
    <property type="entry name" value="SecDF_P1_head"/>
</dbReference>
<dbReference type="InterPro" id="IPR048634">
    <property type="entry name" value="SecD_SecF_C"/>
</dbReference>
<dbReference type="FunFam" id="1.20.1640.10:FF:000004">
    <property type="entry name" value="Protein translocase subunit SecD"/>
    <property type="match status" value="1"/>
</dbReference>
<evidence type="ECO:0000256" key="11">
    <source>
        <dbReference type="HAMAP-Rule" id="MF_01463"/>
    </source>
</evidence>
<dbReference type="InterPro" id="IPR005791">
    <property type="entry name" value="SecD"/>
</dbReference>
<feature type="transmembrane region" description="Helical" evidence="11">
    <location>
        <begin position="606"/>
        <end position="631"/>
    </location>
</feature>
<dbReference type="PANTHER" id="PTHR30081:SF1">
    <property type="entry name" value="PROTEIN TRANSLOCASE SUBUNIT SECD"/>
    <property type="match status" value="1"/>
</dbReference>
<dbReference type="Pfam" id="PF07549">
    <property type="entry name" value="Sec_GG"/>
    <property type="match status" value="1"/>
</dbReference>
<proteinExistence type="inferred from homology"/>
<dbReference type="HAMAP" id="MF_01463_B">
    <property type="entry name" value="SecD_B"/>
    <property type="match status" value="1"/>
</dbReference>
<dbReference type="NCBIfam" id="TIGR01129">
    <property type="entry name" value="secD"/>
    <property type="match status" value="1"/>
</dbReference>
<reference evidence="16 17" key="1">
    <citation type="submission" date="2018-05" db="EMBL/GenBank/DDBJ databases">
        <title>Genomic Encyclopedia of Type Strains, Phase IV (KMG-IV): sequencing the most valuable type-strain genomes for metagenomic binning, comparative biology and taxonomic classification.</title>
        <authorList>
            <person name="Goeker M."/>
        </authorList>
    </citation>
    <scope>NUCLEOTIDE SEQUENCE [LARGE SCALE GENOMIC DNA]</scope>
    <source>
        <strain evidence="16 17">DSM 25350</strain>
    </source>
</reference>
<feature type="domain" description="SecDF P1 head subdomain" evidence="15">
    <location>
        <begin position="323"/>
        <end position="462"/>
    </location>
</feature>
<comment type="subcellular location">
    <subcellularLocation>
        <location evidence="1 11">Cell membrane</location>
        <topology evidence="1 11">Multi-pass membrane protein</topology>
    </subcellularLocation>
</comment>
<dbReference type="Pfam" id="PF02355">
    <property type="entry name" value="SecD_SecF_C"/>
    <property type="match status" value="1"/>
</dbReference>
<evidence type="ECO:0000256" key="4">
    <source>
        <dbReference type="ARBA" id="ARBA00022692"/>
    </source>
</evidence>
<keyword evidence="5 11" id="KW-0653">Protein transport</keyword>
<evidence type="ECO:0000256" key="3">
    <source>
        <dbReference type="ARBA" id="ARBA00022475"/>
    </source>
</evidence>
<dbReference type="GO" id="GO:0015450">
    <property type="term" value="F:protein-transporting ATPase activity"/>
    <property type="evidence" value="ECO:0007669"/>
    <property type="project" value="InterPro"/>
</dbReference>
<evidence type="ECO:0000259" key="13">
    <source>
        <dbReference type="Pfam" id="PF13721"/>
    </source>
</evidence>
<dbReference type="GO" id="GO:0005886">
    <property type="term" value="C:plasma membrane"/>
    <property type="evidence" value="ECO:0007669"/>
    <property type="project" value="UniProtKB-SubCell"/>
</dbReference>
<dbReference type="InterPro" id="IPR022646">
    <property type="entry name" value="SecD/SecF_CS"/>
</dbReference>
<keyword evidence="4 11" id="KW-0812">Transmembrane</keyword>
<gene>
    <name evidence="11" type="primary">secD</name>
    <name evidence="16" type="ORF">C8D97_106216</name>
</gene>
<keyword evidence="17" id="KW-1185">Reference proteome</keyword>
<dbReference type="Proteomes" id="UP000245790">
    <property type="component" value="Unassembled WGS sequence"/>
</dbReference>
<organism evidence="16 17">
    <name type="scientific">Pleionea mediterranea</name>
    <dbReference type="NCBI Taxonomy" id="523701"/>
    <lineage>
        <taxon>Bacteria</taxon>
        <taxon>Pseudomonadati</taxon>
        <taxon>Pseudomonadota</taxon>
        <taxon>Gammaproteobacteria</taxon>
        <taxon>Oceanospirillales</taxon>
        <taxon>Pleioneaceae</taxon>
        <taxon>Pleionea</taxon>
    </lineage>
</organism>
<protein>
    <recommendedName>
        <fullName evidence="10 11">Protein translocase subunit SecD</fullName>
    </recommendedName>
</protein>
<evidence type="ECO:0000259" key="12">
    <source>
        <dbReference type="Pfam" id="PF02355"/>
    </source>
</evidence>
<dbReference type="InterPro" id="IPR027398">
    <property type="entry name" value="SecD-TM"/>
</dbReference>
<evidence type="ECO:0000313" key="16">
    <source>
        <dbReference type="EMBL" id="PWK50923.1"/>
    </source>
</evidence>
<dbReference type="AlphaFoldDB" id="A0A316FRK6"/>
<dbReference type="InterPro" id="IPR001036">
    <property type="entry name" value="Acrflvin-R"/>
</dbReference>